<dbReference type="InterPro" id="IPR058533">
    <property type="entry name" value="Cation_efflux_TM"/>
</dbReference>
<dbReference type="OrthoDB" id="78296at2759"/>
<sequence length="496" mass="56149">MKAASLGHQYLNVQSFNETENFFSAGRFRAGRRYQRARSKAQIYDTPKEPSLSASDPLSRRSIPSIEQSKASYGRSYSASNNLFVVYEQQQQKPISRIQSQHSDGDHKPYSLRALITKRHGNQDEDDKLSSRVRRFYKKQDHLIDSLQKFHERTLLDSKKEDNKLKKQKRHTEWLIRATLICNILLLVSKIVAAIFSRSLSIISSVVDSAVDSASACVLYWVVRAIKRRDPYTYPGGKNCHSICFPAKLEMNSSSLHILGRTRLEPVIIVILSVVMVSASVQVIYESVESLSNDVHHFTTNQTELRDIDMGPAPITVMCITIVTKAVLSFLCYQVANPTMYAVAQDHRNDVFSNFVALACGIIAAKALDGSIKDPEVVVIDPIGAIIISLYIIFCWLKQLREQVRNLSGYKAKPEFLQKITWLTLQHSPLIQKIDTVRAFHFGTSFLVEVEVILPETMSLKEAHDIGDGLQTKLESIPEVERAFVHLDYVVEALEY</sequence>
<dbReference type="SUPFAM" id="SSF160240">
    <property type="entry name" value="Cation efflux protein cytoplasmic domain-like"/>
    <property type="match status" value="1"/>
</dbReference>
<feature type="region of interest" description="Disordered" evidence="7">
    <location>
        <begin position="38"/>
        <end position="72"/>
    </location>
</feature>
<gene>
    <name evidence="11" type="ORF">EDS130_LOCUS29611</name>
</gene>
<dbReference type="GO" id="GO:0012505">
    <property type="term" value="C:endomembrane system"/>
    <property type="evidence" value="ECO:0007669"/>
    <property type="project" value="UniProtKB-SubCell"/>
</dbReference>
<dbReference type="Gene3D" id="3.30.70.1350">
    <property type="entry name" value="Cation efflux protein, cytoplasmic domain"/>
    <property type="match status" value="1"/>
</dbReference>
<dbReference type="InterPro" id="IPR027469">
    <property type="entry name" value="Cation_efflux_TMD_sf"/>
</dbReference>
<dbReference type="GO" id="GO:0008324">
    <property type="term" value="F:monoatomic cation transmembrane transporter activity"/>
    <property type="evidence" value="ECO:0007669"/>
    <property type="project" value="InterPro"/>
</dbReference>
<dbReference type="Gene3D" id="1.20.1510.10">
    <property type="entry name" value="Cation efflux protein transmembrane domain"/>
    <property type="match status" value="1"/>
</dbReference>
<dbReference type="GO" id="GO:0016020">
    <property type="term" value="C:membrane"/>
    <property type="evidence" value="ECO:0007669"/>
    <property type="project" value="InterPro"/>
</dbReference>
<feature type="transmembrane region" description="Helical" evidence="8">
    <location>
        <begin position="202"/>
        <end position="223"/>
    </location>
</feature>
<evidence type="ECO:0000313" key="11">
    <source>
        <dbReference type="EMBL" id="CAF1282084.1"/>
    </source>
</evidence>
<keyword evidence="2" id="KW-0813">Transport</keyword>
<evidence type="ECO:0000256" key="8">
    <source>
        <dbReference type="SAM" id="Phobius"/>
    </source>
</evidence>
<feature type="transmembrane region" description="Helical" evidence="8">
    <location>
        <begin position="348"/>
        <end position="365"/>
    </location>
</feature>
<dbReference type="PANTHER" id="PTHR43840">
    <property type="entry name" value="MITOCHONDRIAL METAL TRANSPORTER 1-RELATED"/>
    <property type="match status" value="1"/>
</dbReference>
<evidence type="ECO:0000313" key="12">
    <source>
        <dbReference type="Proteomes" id="UP000663852"/>
    </source>
</evidence>
<comment type="subcellular location">
    <subcellularLocation>
        <location evidence="1">Endomembrane system</location>
        <topology evidence="1">Multi-pass membrane protein</topology>
    </subcellularLocation>
</comment>
<keyword evidence="6 8" id="KW-0472">Membrane</keyword>
<proteinExistence type="predicted"/>
<keyword evidence="3 8" id="KW-0812">Transmembrane</keyword>
<evidence type="ECO:0000256" key="4">
    <source>
        <dbReference type="ARBA" id="ARBA00022989"/>
    </source>
</evidence>
<dbReference type="PANTHER" id="PTHR43840:SF13">
    <property type="entry name" value="CATION EFFLUX PROTEIN CYTOPLASMIC DOMAIN-CONTAINING PROTEIN"/>
    <property type="match status" value="1"/>
</dbReference>
<dbReference type="Proteomes" id="UP000663852">
    <property type="component" value="Unassembled WGS sequence"/>
</dbReference>
<evidence type="ECO:0000259" key="9">
    <source>
        <dbReference type="Pfam" id="PF01545"/>
    </source>
</evidence>
<evidence type="ECO:0008006" key="13">
    <source>
        <dbReference type="Google" id="ProtNLM"/>
    </source>
</evidence>
<dbReference type="InterPro" id="IPR027470">
    <property type="entry name" value="Cation_efflux_CTD"/>
</dbReference>
<dbReference type="SUPFAM" id="SSF161111">
    <property type="entry name" value="Cation efflux protein transmembrane domain-like"/>
    <property type="match status" value="1"/>
</dbReference>
<evidence type="ECO:0000256" key="2">
    <source>
        <dbReference type="ARBA" id="ARBA00022448"/>
    </source>
</evidence>
<feature type="transmembrane region" description="Helical" evidence="8">
    <location>
        <begin position="174"/>
        <end position="196"/>
    </location>
</feature>
<dbReference type="Pfam" id="PF16916">
    <property type="entry name" value="ZT_dimer"/>
    <property type="match status" value="1"/>
</dbReference>
<dbReference type="InterPro" id="IPR036837">
    <property type="entry name" value="Cation_efflux_CTD_sf"/>
</dbReference>
<evidence type="ECO:0000256" key="6">
    <source>
        <dbReference type="ARBA" id="ARBA00023136"/>
    </source>
</evidence>
<feature type="transmembrane region" description="Helical" evidence="8">
    <location>
        <begin position="315"/>
        <end position="336"/>
    </location>
</feature>
<keyword evidence="4 8" id="KW-1133">Transmembrane helix</keyword>
<feature type="domain" description="Cation efflux protein cytoplasmic" evidence="10">
    <location>
        <begin position="414"/>
        <end position="488"/>
    </location>
</feature>
<comment type="caution">
    <text evidence="11">The sequence shown here is derived from an EMBL/GenBank/DDBJ whole genome shotgun (WGS) entry which is preliminary data.</text>
</comment>
<evidence type="ECO:0000256" key="3">
    <source>
        <dbReference type="ARBA" id="ARBA00022692"/>
    </source>
</evidence>
<dbReference type="InterPro" id="IPR050291">
    <property type="entry name" value="CDF_Transporter"/>
</dbReference>
<dbReference type="Pfam" id="PF01545">
    <property type="entry name" value="Cation_efflux"/>
    <property type="match status" value="2"/>
</dbReference>
<name>A0A815CFA1_ADIRI</name>
<dbReference type="FunFam" id="3.30.70.1350:FF:000001">
    <property type="entry name" value="Metal tolerance protein 11"/>
    <property type="match status" value="1"/>
</dbReference>
<protein>
    <recommendedName>
        <fullName evidence="13">Cation efflux protein cytoplasmic domain-containing protein</fullName>
    </recommendedName>
</protein>
<feature type="transmembrane region" description="Helical" evidence="8">
    <location>
        <begin position="267"/>
        <end position="285"/>
    </location>
</feature>
<reference evidence="11" key="1">
    <citation type="submission" date="2021-02" db="EMBL/GenBank/DDBJ databases">
        <authorList>
            <person name="Nowell W R."/>
        </authorList>
    </citation>
    <scope>NUCLEOTIDE SEQUENCE</scope>
</reference>
<organism evidence="11 12">
    <name type="scientific">Adineta ricciae</name>
    <name type="common">Rotifer</name>
    <dbReference type="NCBI Taxonomy" id="249248"/>
    <lineage>
        <taxon>Eukaryota</taxon>
        <taxon>Metazoa</taxon>
        <taxon>Spiralia</taxon>
        <taxon>Gnathifera</taxon>
        <taxon>Rotifera</taxon>
        <taxon>Eurotatoria</taxon>
        <taxon>Bdelloidea</taxon>
        <taxon>Adinetida</taxon>
        <taxon>Adinetidae</taxon>
        <taxon>Adineta</taxon>
    </lineage>
</organism>
<keyword evidence="5" id="KW-0406">Ion transport</keyword>
<evidence type="ECO:0000256" key="7">
    <source>
        <dbReference type="SAM" id="MobiDB-lite"/>
    </source>
</evidence>
<evidence type="ECO:0000256" key="1">
    <source>
        <dbReference type="ARBA" id="ARBA00004127"/>
    </source>
</evidence>
<feature type="transmembrane region" description="Helical" evidence="8">
    <location>
        <begin position="377"/>
        <end position="397"/>
    </location>
</feature>
<feature type="domain" description="Cation efflux protein transmembrane" evidence="9">
    <location>
        <begin position="178"/>
        <end position="237"/>
    </location>
</feature>
<evidence type="ECO:0000259" key="10">
    <source>
        <dbReference type="Pfam" id="PF16916"/>
    </source>
</evidence>
<evidence type="ECO:0000256" key="5">
    <source>
        <dbReference type="ARBA" id="ARBA00023065"/>
    </source>
</evidence>
<dbReference type="EMBL" id="CAJNOJ010000201">
    <property type="protein sequence ID" value="CAF1282084.1"/>
    <property type="molecule type" value="Genomic_DNA"/>
</dbReference>
<feature type="domain" description="Cation efflux protein transmembrane" evidence="9">
    <location>
        <begin position="254"/>
        <end position="407"/>
    </location>
</feature>
<dbReference type="AlphaFoldDB" id="A0A815CFA1"/>
<accession>A0A815CFA1</accession>